<name>A0ABW0GT38_9MICO</name>
<protein>
    <recommendedName>
        <fullName evidence="5">Secreted protein</fullName>
    </recommendedName>
</protein>
<keyword evidence="2" id="KW-0472">Membrane</keyword>
<gene>
    <name evidence="3" type="ORF">ACFPJ6_18200</name>
</gene>
<evidence type="ECO:0000256" key="2">
    <source>
        <dbReference type="SAM" id="Phobius"/>
    </source>
</evidence>
<evidence type="ECO:0000256" key="1">
    <source>
        <dbReference type="SAM" id="MobiDB-lite"/>
    </source>
</evidence>
<keyword evidence="4" id="KW-1185">Reference proteome</keyword>
<evidence type="ECO:0000313" key="3">
    <source>
        <dbReference type="EMBL" id="MFC5382702.1"/>
    </source>
</evidence>
<dbReference type="RefSeq" id="WP_340270410.1">
    <property type="nucleotide sequence ID" value="NZ_JBBEOG010000006.1"/>
</dbReference>
<keyword evidence="2" id="KW-1133">Transmembrane helix</keyword>
<dbReference type="EMBL" id="JBHSLD010000028">
    <property type="protein sequence ID" value="MFC5382702.1"/>
    <property type="molecule type" value="Genomic_DNA"/>
</dbReference>
<comment type="caution">
    <text evidence="3">The sequence shown here is derived from an EMBL/GenBank/DDBJ whole genome shotgun (WGS) entry which is preliminary data.</text>
</comment>
<feature type="region of interest" description="Disordered" evidence="1">
    <location>
        <begin position="185"/>
        <end position="216"/>
    </location>
</feature>
<organism evidence="3 4">
    <name type="scientific">Aquipuribacter nitratireducens</name>
    <dbReference type="NCBI Taxonomy" id="650104"/>
    <lineage>
        <taxon>Bacteria</taxon>
        <taxon>Bacillati</taxon>
        <taxon>Actinomycetota</taxon>
        <taxon>Actinomycetes</taxon>
        <taxon>Micrococcales</taxon>
        <taxon>Intrasporangiaceae</taxon>
        <taxon>Aquipuribacter</taxon>
    </lineage>
</organism>
<sequence length="216" mass="24309">MDTTTVVLVVLVVLALVAVGVVAATARRRSERHRSEELRDRFGPEYDRSVEAADDRDGRREAERELRRAAERRDALEIRPVPAASRTRYVERWGEVQTSFVETPVEAVEAARTLVVDVMAERGYPTEDTDERARMLAADHGEVVEHHRAAEGHRDRYRSGAGTTEDLRQAFVHYHRLFDVLLDDGRAGGRGTDGDDTPRTVDVREPHGATALDETR</sequence>
<dbReference type="Proteomes" id="UP001596122">
    <property type="component" value="Unassembled WGS sequence"/>
</dbReference>
<evidence type="ECO:0000313" key="4">
    <source>
        <dbReference type="Proteomes" id="UP001596122"/>
    </source>
</evidence>
<keyword evidence="2" id="KW-0812">Transmembrane</keyword>
<reference evidence="4" key="1">
    <citation type="journal article" date="2019" name="Int. J. Syst. Evol. Microbiol.">
        <title>The Global Catalogue of Microorganisms (GCM) 10K type strain sequencing project: providing services to taxonomists for standard genome sequencing and annotation.</title>
        <authorList>
            <consortium name="The Broad Institute Genomics Platform"/>
            <consortium name="The Broad Institute Genome Sequencing Center for Infectious Disease"/>
            <person name="Wu L."/>
            <person name="Ma J."/>
        </authorList>
    </citation>
    <scope>NUCLEOTIDE SEQUENCE [LARGE SCALE GENOMIC DNA]</scope>
    <source>
        <strain evidence="4">CCUG 43114</strain>
    </source>
</reference>
<accession>A0ABW0GT38</accession>
<proteinExistence type="predicted"/>
<evidence type="ECO:0008006" key="5">
    <source>
        <dbReference type="Google" id="ProtNLM"/>
    </source>
</evidence>
<feature type="transmembrane region" description="Helical" evidence="2">
    <location>
        <begin position="6"/>
        <end position="26"/>
    </location>
</feature>